<reference evidence="1 2" key="1">
    <citation type="submission" date="2016-11" db="EMBL/GenBank/DDBJ databases">
        <authorList>
            <person name="Jaros S."/>
            <person name="Januszkiewicz K."/>
            <person name="Wedrychowicz H."/>
        </authorList>
    </citation>
    <scope>NUCLEOTIDE SEQUENCE [LARGE SCALE GENOMIC DNA]</scope>
    <source>
        <strain evidence="1 2">Con a/3</strain>
    </source>
</reference>
<dbReference type="InterPro" id="IPR018540">
    <property type="entry name" value="Spo0E-like"/>
</dbReference>
<dbReference type="InterPro" id="IPR037208">
    <property type="entry name" value="Spo0E-like_sf"/>
</dbReference>
<sequence length="36" mass="4084">MINKKSEKLIELGISLNDLTDPRLIKLSEELDGMII</sequence>
<dbReference type="RefSeq" id="WP_171978869.1">
    <property type="nucleotide sequence ID" value="NZ_MQMF01000002.1"/>
</dbReference>
<accession>A0A1V3G800</accession>
<gene>
    <name evidence="1" type="ORF">UN64_10650</name>
</gene>
<dbReference type="GO" id="GO:0046983">
    <property type="term" value="F:protein dimerization activity"/>
    <property type="evidence" value="ECO:0007669"/>
    <property type="project" value="InterPro"/>
</dbReference>
<dbReference type="Proteomes" id="UP000188597">
    <property type="component" value="Unassembled WGS sequence"/>
</dbReference>
<comment type="caution">
    <text evidence="1">The sequence shown here is derived from an EMBL/GenBank/DDBJ whole genome shotgun (WGS) entry which is preliminary data.</text>
</comment>
<dbReference type="Gene3D" id="4.10.280.10">
    <property type="entry name" value="Helix-loop-helix DNA-binding domain"/>
    <property type="match status" value="1"/>
</dbReference>
<evidence type="ECO:0000313" key="1">
    <source>
        <dbReference type="EMBL" id="OOE12529.1"/>
    </source>
</evidence>
<dbReference type="InterPro" id="IPR036638">
    <property type="entry name" value="HLH_DNA-bd_sf"/>
</dbReference>
<name>A0A1V3G800_9BACL</name>
<evidence type="ECO:0000313" key="2">
    <source>
        <dbReference type="Proteomes" id="UP000188597"/>
    </source>
</evidence>
<dbReference type="AlphaFoldDB" id="A0A1V3G800"/>
<dbReference type="GO" id="GO:0043937">
    <property type="term" value="P:regulation of sporulation"/>
    <property type="evidence" value="ECO:0007669"/>
    <property type="project" value="InterPro"/>
</dbReference>
<protein>
    <submittedName>
        <fullName evidence="1">Uncharacterized protein</fullName>
    </submittedName>
</protein>
<dbReference type="SUPFAM" id="SSF140500">
    <property type="entry name" value="BAS1536-like"/>
    <property type="match status" value="1"/>
</dbReference>
<dbReference type="Pfam" id="PF09388">
    <property type="entry name" value="SpoOE-like"/>
    <property type="match status" value="1"/>
</dbReference>
<proteinExistence type="predicted"/>
<dbReference type="EMBL" id="MQMF01000002">
    <property type="protein sequence ID" value="OOE12529.1"/>
    <property type="molecule type" value="Genomic_DNA"/>
</dbReference>
<organism evidence="1 2">
    <name type="scientific">Fictibacillus arsenicus</name>
    <dbReference type="NCBI Taxonomy" id="255247"/>
    <lineage>
        <taxon>Bacteria</taxon>
        <taxon>Bacillati</taxon>
        <taxon>Bacillota</taxon>
        <taxon>Bacilli</taxon>
        <taxon>Bacillales</taxon>
        <taxon>Fictibacillaceae</taxon>
        <taxon>Fictibacillus</taxon>
    </lineage>
</organism>